<keyword evidence="1" id="KW-0175">Coiled coil</keyword>
<keyword evidence="4" id="KW-1185">Reference proteome</keyword>
<proteinExistence type="predicted"/>
<dbReference type="Pfam" id="PF03962">
    <property type="entry name" value="Mnd1"/>
    <property type="match status" value="1"/>
</dbReference>
<dbReference type="InterPro" id="IPR040453">
    <property type="entry name" value="Mnd1_HTH"/>
</dbReference>
<name>A0AA43TTL3_9LECA</name>
<protein>
    <submittedName>
        <fullName evidence="3">Meiotic nuclear division protein 1</fullName>
    </submittedName>
</protein>
<evidence type="ECO:0000256" key="1">
    <source>
        <dbReference type="SAM" id="Coils"/>
    </source>
</evidence>
<feature type="domain" description="Mnd1 HTH" evidence="2">
    <location>
        <begin position="14"/>
        <end position="73"/>
    </location>
</feature>
<gene>
    <name evidence="3" type="primary">MND1</name>
    <name evidence="3" type="ORF">OHK93_002261</name>
</gene>
<evidence type="ECO:0000259" key="2">
    <source>
        <dbReference type="Pfam" id="PF03962"/>
    </source>
</evidence>
<comment type="caution">
    <text evidence="3">The sequence shown here is derived from an EMBL/GenBank/DDBJ whole genome shotgun (WGS) entry which is preliminary data.</text>
</comment>
<accession>A0AA43TTL3</accession>
<dbReference type="AlphaFoldDB" id="A0AA43TTL3"/>
<evidence type="ECO:0000313" key="4">
    <source>
        <dbReference type="Proteomes" id="UP001161017"/>
    </source>
</evidence>
<organism evidence="3 4">
    <name type="scientific">Ramalina farinacea</name>
    <dbReference type="NCBI Taxonomy" id="258253"/>
    <lineage>
        <taxon>Eukaryota</taxon>
        <taxon>Fungi</taxon>
        <taxon>Dikarya</taxon>
        <taxon>Ascomycota</taxon>
        <taxon>Pezizomycotina</taxon>
        <taxon>Lecanoromycetes</taxon>
        <taxon>OSLEUM clade</taxon>
        <taxon>Lecanoromycetidae</taxon>
        <taxon>Lecanorales</taxon>
        <taxon>Lecanorineae</taxon>
        <taxon>Ramalinaceae</taxon>
        <taxon>Ramalina</taxon>
    </lineage>
</organism>
<dbReference type="EMBL" id="JAPUFD010000013">
    <property type="protein sequence ID" value="MDI1491056.1"/>
    <property type="molecule type" value="Genomic_DNA"/>
</dbReference>
<feature type="coiled-coil region" evidence="1">
    <location>
        <begin position="84"/>
        <end position="145"/>
    </location>
</feature>
<evidence type="ECO:0000313" key="3">
    <source>
        <dbReference type="EMBL" id="MDI1491056.1"/>
    </source>
</evidence>
<dbReference type="Proteomes" id="UP001161017">
    <property type="component" value="Unassembled WGS sequence"/>
</dbReference>
<reference evidence="3" key="1">
    <citation type="journal article" date="2023" name="Genome Biol. Evol.">
        <title>First Whole Genome Sequence and Flow Cytometry Genome Size Data for the Lichen-Forming Fungus Ramalina farinacea (Ascomycota).</title>
        <authorList>
            <person name="Llewellyn T."/>
            <person name="Mian S."/>
            <person name="Hill R."/>
            <person name="Leitch I.J."/>
            <person name="Gaya E."/>
        </authorList>
    </citation>
    <scope>NUCLEOTIDE SEQUENCE</scope>
    <source>
        <strain evidence="3">LIQ254RAFAR</strain>
    </source>
</reference>
<sequence length="212" mass="24902">MDSENTQHAEREFILQHIQKSRTAIRTVGLREVLPALCSIDVSMFNGHLRTLKDEGKVHVERIGRTQWCWSFAGEERHKRELEIMALNQELEDAHFAVQELHEKLRGADMSKAEERGRAELIERKEALDIEVPKLSEELQKQMKRDPVQLHRRLRETEQFREAAEKWTRNISILEGWLEKAMDGLPETFEDMKKAVYGREYVEGAGLRRLED</sequence>